<dbReference type="SUPFAM" id="SSF48371">
    <property type="entry name" value="ARM repeat"/>
    <property type="match status" value="1"/>
</dbReference>
<keyword evidence="5" id="KW-0735">Signal-anchor</keyword>
<feature type="repeat" description="ARM" evidence="9">
    <location>
        <begin position="148"/>
        <end position="185"/>
    </location>
</feature>
<evidence type="ECO:0000313" key="12">
    <source>
        <dbReference type="EMBL" id="KAK1168947.1"/>
    </source>
</evidence>
<evidence type="ECO:0000256" key="8">
    <source>
        <dbReference type="ARBA" id="ARBA00023136"/>
    </source>
</evidence>
<comment type="subcellular location">
    <subcellularLocation>
        <location evidence="1">Mitochondrion outer membrane</location>
        <topology evidence="1">Single-pass membrane protein</topology>
    </subcellularLocation>
</comment>
<reference evidence="12" key="1">
    <citation type="submission" date="2022-02" db="EMBL/GenBank/DDBJ databases">
        <title>Atlantic sturgeon de novo genome assembly.</title>
        <authorList>
            <person name="Stock M."/>
            <person name="Klopp C."/>
            <person name="Guiguen Y."/>
            <person name="Cabau C."/>
            <person name="Parinello H."/>
            <person name="Santidrian Yebra-Pimentel E."/>
            <person name="Kuhl H."/>
            <person name="Dirks R.P."/>
            <person name="Guessner J."/>
            <person name="Wuertz S."/>
            <person name="Du K."/>
            <person name="Schartl M."/>
        </authorList>
    </citation>
    <scope>NUCLEOTIDE SEQUENCE</scope>
    <source>
        <strain evidence="12">STURGEONOMICS-FGT-2020</strain>
        <tissue evidence="12">Whole blood</tissue>
    </source>
</reference>
<evidence type="ECO:0000256" key="6">
    <source>
        <dbReference type="ARBA" id="ARBA00022989"/>
    </source>
</evidence>
<keyword evidence="8 10" id="KW-0472">Membrane</keyword>
<dbReference type="Pfam" id="PF04826">
    <property type="entry name" value="Arm_2"/>
    <property type="match status" value="1"/>
</dbReference>
<dbReference type="InterPro" id="IPR016024">
    <property type="entry name" value="ARM-type_fold"/>
</dbReference>
<dbReference type="Proteomes" id="UP001230051">
    <property type="component" value="Unassembled WGS sequence"/>
</dbReference>
<evidence type="ECO:0000256" key="10">
    <source>
        <dbReference type="SAM" id="Phobius"/>
    </source>
</evidence>
<protein>
    <submittedName>
        <fullName evidence="12">Armadillo repeat-containing protein 10-like</fullName>
    </submittedName>
</protein>
<proteinExistence type="inferred from homology"/>
<evidence type="ECO:0000256" key="2">
    <source>
        <dbReference type="ARBA" id="ARBA00010553"/>
    </source>
</evidence>
<feature type="domain" description="Armadillo repeat-containing" evidence="11">
    <location>
        <begin position="103"/>
        <end position="321"/>
    </location>
</feature>
<keyword evidence="4" id="KW-1000">Mitochondrion outer membrane</keyword>
<dbReference type="EMBL" id="JAGXEW010000008">
    <property type="protein sequence ID" value="KAK1168947.1"/>
    <property type="molecule type" value="Genomic_DNA"/>
</dbReference>
<name>A0AAD8G884_ACIOX</name>
<comment type="caution">
    <text evidence="12">The sequence shown here is derived from an EMBL/GenBank/DDBJ whole genome shotgun (WGS) entry which is preliminary data.</text>
</comment>
<dbReference type="InterPro" id="IPR011989">
    <property type="entry name" value="ARM-like"/>
</dbReference>
<keyword evidence="7" id="KW-0496">Mitochondrion</keyword>
<dbReference type="AlphaFoldDB" id="A0AAD8G884"/>
<evidence type="ECO:0000256" key="1">
    <source>
        <dbReference type="ARBA" id="ARBA00004572"/>
    </source>
</evidence>
<feature type="transmembrane region" description="Helical" evidence="10">
    <location>
        <begin position="22"/>
        <end position="41"/>
    </location>
</feature>
<gene>
    <name evidence="12" type="primary">Armc10</name>
    <name evidence="12" type="ORF">AOXY_G9847</name>
</gene>
<keyword evidence="6 10" id="KW-1133">Transmembrane helix</keyword>
<sequence>MFINTNMGDDDGAASKLFNTKVLLGLVAGAGFSYGLYKLIFSGGNRGKKREFRPGGDAAWNISRQPGSLLERVSGLPLVHEKSDLTANGSTTDELLSKSPNSLEPHPLEMLLSLLQTHPDPSARIQVLVTLGNSAAFSVNQDYIRKIGGLQIIGNLLSEPAFDVRVQALNALNNLSMNATNQEQLKVYVRQVLGMIETSHLNSDLQLAGLRMLTNMSATNNYQYMMKSSITLFLSLLVVGNLTLQIQVLKILVNLSANPDMVEDILQSQAPVSLVLLFDSCTNTEVLLRVLTFVANLKDWTTSTNITEILKHSKDSLYSVLYGDSSELHQKLSLLLSHPDGEVKSQVAKIMT</sequence>
<keyword evidence="13" id="KW-1185">Reference proteome</keyword>
<organism evidence="12 13">
    <name type="scientific">Acipenser oxyrinchus oxyrinchus</name>
    <dbReference type="NCBI Taxonomy" id="40147"/>
    <lineage>
        <taxon>Eukaryota</taxon>
        <taxon>Metazoa</taxon>
        <taxon>Chordata</taxon>
        <taxon>Craniata</taxon>
        <taxon>Vertebrata</taxon>
        <taxon>Euteleostomi</taxon>
        <taxon>Actinopterygii</taxon>
        <taxon>Chondrostei</taxon>
        <taxon>Acipenseriformes</taxon>
        <taxon>Acipenseridae</taxon>
        <taxon>Acipenser</taxon>
    </lineage>
</organism>
<evidence type="ECO:0000313" key="13">
    <source>
        <dbReference type="Proteomes" id="UP001230051"/>
    </source>
</evidence>
<evidence type="ECO:0000256" key="5">
    <source>
        <dbReference type="ARBA" id="ARBA00022968"/>
    </source>
</evidence>
<dbReference type="InterPro" id="IPR000225">
    <property type="entry name" value="Armadillo"/>
</dbReference>
<dbReference type="PANTHER" id="PTHR15712">
    <property type="entry name" value="ARMADILLO REPEAT CONTAINING PROTEIN"/>
    <property type="match status" value="1"/>
</dbReference>
<dbReference type="GO" id="GO:0005741">
    <property type="term" value="C:mitochondrial outer membrane"/>
    <property type="evidence" value="ECO:0007669"/>
    <property type="project" value="UniProtKB-SubCell"/>
</dbReference>
<evidence type="ECO:0000256" key="7">
    <source>
        <dbReference type="ARBA" id="ARBA00023128"/>
    </source>
</evidence>
<comment type="similarity">
    <text evidence="2">Belongs to the eutherian X-chromosome-specific Armcx family.</text>
</comment>
<keyword evidence="3 10" id="KW-0812">Transmembrane</keyword>
<evidence type="ECO:0000256" key="4">
    <source>
        <dbReference type="ARBA" id="ARBA00022787"/>
    </source>
</evidence>
<dbReference type="InterPro" id="IPR006911">
    <property type="entry name" value="ARM-rpt_dom"/>
</dbReference>
<dbReference type="PANTHER" id="PTHR15712:SF23">
    <property type="entry name" value="ARMADILLO REPEAT CONTAINING 10"/>
    <property type="match status" value="1"/>
</dbReference>
<dbReference type="PROSITE" id="PS50176">
    <property type="entry name" value="ARM_REPEAT"/>
    <property type="match status" value="1"/>
</dbReference>
<evidence type="ECO:0000256" key="9">
    <source>
        <dbReference type="PROSITE-ProRule" id="PRU00259"/>
    </source>
</evidence>
<evidence type="ECO:0000259" key="11">
    <source>
        <dbReference type="Pfam" id="PF04826"/>
    </source>
</evidence>
<evidence type="ECO:0000256" key="3">
    <source>
        <dbReference type="ARBA" id="ARBA00022692"/>
    </source>
</evidence>
<accession>A0AAD8G884</accession>
<dbReference type="Gene3D" id="1.25.10.10">
    <property type="entry name" value="Leucine-rich Repeat Variant"/>
    <property type="match status" value="2"/>
</dbReference>
<feature type="transmembrane region" description="Helical" evidence="10">
    <location>
        <begin position="230"/>
        <end position="249"/>
    </location>
</feature>
<dbReference type="InterPro" id="IPR051303">
    <property type="entry name" value="Armcx_regulator"/>
</dbReference>